<feature type="compositionally biased region" description="Polar residues" evidence="1">
    <location>
        <begin position="932"/>
        <end position="943"/>
    </location>
</feature>
<dbReference type="EMBL" id="JAUKXU010000032">
    <property type="protein sequence ID" value="MDO2577187.1"/>
    <property type="molecule type" value="Genomic_DNA"/>
</dbReference>
<feature type="region of interest" description="Disordered" evidence="1">
    <location>
        <begin position="276"/>
        <end position="309"/>
    </location>
</feature>
<feature type="compositionally biased region" description="Polar residues" evidence="1">
    <location>
        <begin position="1402"/>
        <end position="1421"/>
    </location>
</feature>
<feature type="compositionally biased region" description="Low complexity" evidence="1">
    <location>
        <begin position="913"/>
        <end position="931"/>
    </location>
</feature>
<dbReference type="Proteomes" id="UP001173661">
    <property type="component" value="Unassembled WGS sequence"/>
</dbReference>
<feature type="compositionally biased region" description="Polar residues" evidence="1">
    <location>
        <begin position="106"/>
        <end position="119"/>
    </location>
</feature>
<evidence type="ECO:0000313" key="2">
    <source>
        <dbReference type="EMBL" id="MDO2577187.1"/>
    </source>
</evidence>
<feature type="region of interest" description="Disordered" evidence="1">
    <location>
        <begin position="1392"/>
        <end position="1428"/>
    </location>
</feature>
<protein>
    <submittedName>
        <fullName evidence="2">Transglycosylase</fullName>
    </submittedName>
</protein>
<feature type="compositionally biased region" description="Basic and acidic residues" evidence="1">
    <location>
        <begin position="199"/>
        <end position="212"/>
    </location>
</feature>
<feature type="region of interest" description="Disordered" evidence="1">
    <location>
        <begin position="661"/>
        <end position="686"/>
    </location>
</feature>
<feature type="region of interest" description="Disordered" evidence="1">
    <location>
        <begin position="366"/>
        <end position="479"/>
    </location>
</feature>
<feature type="region of interest" description="Disordered" evidence="1">
    <location>
        <begin position="913"/>
        <end position="943"/>
    </location>
</feature>
<feature type="compositionally biased region" description="Basic and acidic residues" evidence="1">
    <location>
        <begin position="276"/>
        <end position="285"/>
    </location>
</feature>
<dbReference type="RefSeq" id="WP_302311653.1">
    <property type="nucleotide sequence ID" value="NZ_JAUKXU010000032.1"/>
</dbReference>
<proteinExistence type="predicted"/>
<comment type="caution">
    <text evidence="2">The sequence shown here is derived from an EMBL/GenBank/DDBJ whole genome shotgun (WGS) entry which is preliminary data.</text>
</comment>
<feature type="compositionally biased region" description="Basic and acidic residues" evidence="1">
    <location>
        <begin position="441"/>
        <end position="469"/>
    </location>
</feature>
<accession>A0AAW7V7D3</accession>
<name>A0AAW7V7D3_ECOLX</name>
<feature type="compositionally biased region" description="Polar residues" evidence="1">
    <location>
        <begin position="84"/>
        <end position="96"/>
    </location>
</feature>
<gene>
    <name evidence="2" type="ORF">Q2V20_24145</name>
</gene>
<feature type="region of interest" description="Disordered" evidence="1">
    <location>
        <begin position="84"/>
        <end position="132"/>
    </location>
</feature>
<organism evidence="2 3">
    <name type="scientific">Escherichia coli</name>
    <dbReference type="NCBI Taxonomy" id="562"/>
    <lineage>
        <taxon>Bacteria</taxon>
        <taxon>Pseudomonadati</taxon>
        <taxon>Pseudomonadota</taxon>
        <taxon>Gammaproteobacteria</taxon>
        <taxon>Enterobacterales</taxon>
        <taxon>Enterobacteriaceae</taxon>
        <taxon>Escherichia</taxon>
    </lineage>
</organism>
<evidence type="ECO:0000313" key="3">
    <source>
        <dbReference type="Proteomes" id="UP001173661"/>
    </source>
</evidence>
<reference evidence="2" key="1">
    <citation type="submission" date="2023-07" db="EMBL/GenBank/DDBJ databases">
        <title>High risk of intestinal colonization with ESBL-producing Escherichia coli among soldiers of military contingents in specific geographic regions.</title>
        <authorList>
            <person name="Literacka E."/>
        </authorList>
    </citation>
    <scope>NUCLEOTIDE SEQUENCE</scope>
    <source>
        <strain evidence="2">66</strain>
    </source>
</reference>
<feature type="compositionally biased region" description="Basic residues" evidence="1">
    <location>
        <begin position="385"/>
        <end position="396"/>
    </location>
</feature>
<feature type="compositionally biased region" description="Basic and acidic residues" evidence="1">
    <location>
        <begin position="397"/>
        <end position="431"/>
    </location>
</feature>
<feature type="region of interest" description="Disordered" evidence="1">
    <location>
        <begin position="170"/>
        <end position="212"/>
    </location>
</feature>
<evidence type="ECO:0000256" key="1">
    <source>
        <dbReference type="SAM" id="MobiDB-lite"/>
    </source>
</evidence>
<sequence length="1428" mass="151027">MDISPLVTLNNCHNGEHSICQKPWKKNTKLKPGNVVAAGKREVILKENKDRIAIIDAIQGASTNELKALAEIKDAILSGASTITQQAERQGRVSNRLSRRRKEYEQSTSDSVRDVQTNPYKKRLPAKKERTPLNQTVDRSIVATNTPESVRSVQSRQTIRKSDGFIPVAANSAPLEPQSPQSLKGPLRDSNGRFVSQKSNEDVARKKELQNARKADAKLQAGFLRKLGSIMGMDNHQSAGEDAITNAAGVGAGGPLWMAARGIYDITKEITGKAESLKEWSDKGDSNLSTSESKPAAITYPAPRNEKNSASSAAFNNAIEAKSVRVVEEQTKVLQSNDARIIDELENVSDEIVKLRKSMKTKGNGIKLSDLFSRNRDRITSNRNKTNRNKNKSKKDRRADKRPEAKKDKIKTTTTEKGETSTPKDKVEKKQQNSKNNSVKNENHQPRNAGKEAIGDASKTTEKVADKGARKTASTGIAKAATEATTEKVAIATGENLAKKEAGKIALKAAGGAAVRAGVRGIPIIGNIAMAGYDAIDGYTDTEAQKAAFGLSDDNAVSTQQKTAYAAANVLDMGGLVSGATNLIGKGISALGFEGAGEKLQNFDTGDIARDINSSIDTTKTVFSSLKESFSSSSEGTAQVKKAVEDGTKQTVTAINNLGRQLQGGRDGEDGVGEHGYTSPAEFNAPTSNTIAADLNIGGSNAKNRNYRNNNLGNLVFANQEGATLEAPNAKGEQRFARFNTPEEGIRALANQVSSYYNGTSAAAGHQKLQTVSSIISKWAPPNENNTNQYIDNVSKYLGVSPNEKIDVSNPEVMTQLVRAIATKEGGNPAVNNEFIKNALGAFNANTGRWEGRFSDETLARLNKIQQENGGQLIARDSQYSVGRKVKYADGTSPAQPVLNAVPTATPKPIEVAQHAQAAKKPQKKGNQPQPINTENADVNTGSPSSLLERLIAINESGISGASNLFGGAATSLAGTSLDLVKDFASATSFGSISSLSEKAKGMDQALTEKISGLTGKSFGFKKASQVADIATAIQQKRTVNHDTEIIDLLPGDQVSPSTPKTPQQEQALAISQAMAGFSSAAPAPKTPQQEQALAISQAMAGFSSAAPAPKTPQQEQALAINQAMAGFSSAAPAPKTPQQEQALAISQAMAGFSSAAPAPKTPQQEQALAINQAMAGFSSAAPAPKPPQQEQALAINQAMSGAAPVVTSGKRTITAPSDVQIYDNGYKVVTGEDKSFFGSLFDSTVSGLKQAGTAVIPAVGDNLSRLVGGIDSTGILNDLVMQSTGQNSAIARAISPLTRNVGDWLNGGIQQTANSIRGIATGANNAIFGSASAVQEPFLAMPPQLPTVTDLARSGIRQPLTTDTINNDPAMLKALDNICSILNDLLNVNKNNTKGDPDNVVKTSQPQPRPRASTTINDQSLDALLED</sequence>